<evidence type="ECO:0000313" key="1">
    <source>
        <dbReference type="EMBL" id="SPL61934.1"/>
    </source>
</evidence>
<protein>
    <submittedName>
        <fullName evidence="1">Uncharacterized protein</fullName>
    </submittedName>
</protein>
<sequence length="40" mass="4249">MLALVTVRSAVSNLGAKKRRLEIASSNLAFVVQFLATSVS</sequence>
<dbReference type="EMBL" id="OOFM01000001">
    <property type="protein sequence ID" value="SPL61934.1"/>
    <property type="molecule type" value="Genomic_DNA"/>
</dbReference>
<reference evidence="2" key="1">
    <citation type="submission" date="2017-12" db="EMBL/GenBank/DDBJ databases">
        <authorList>
            <person name="Diaz M."/>
        </authorList>
    </citation>
    <scope>NUCLEOTIDE SEQUENCE [LARGE SCALE GENOMIC DNA]</scope>
    <source>
        <strain evidence="2">FI11154</strain>
    </source>
</reference>
<accession>A0A2P9HCV5</accession>
<dbReference type="AlphaFoldDB" id="A0A2P9HCV5"/>
<proteinExistence type="predicted"/>
<evidence type="ECO:0000313" key="2">
    <source>
        <dbReference type="Proteomes" id="UP000246073"/>
    </source>
</evidence>
<gene>
    <name evidence="1" type="ORF">OHAE_4726</name>
</gene>
<name>A0A2P9HCV5_9HYPH</name>
<organism evidence="1 2">
    <name type="scientific">Ochrobactrum soli</name>
    <dbReference type="NCBI Taxonomy" id="2448455"/>
    <lineage>
        <taxon>Bacteria</taxon>
        <taxon>Pseudomonadati</taxon>
        <taxon>Pseudomonadota</taxon>
        <taxon>Alphaproteobacteria</taxon>
        <taxon>Hyphomicrobiales</taxon>
        <taxon>Brucellaceae</taxon>
        <taxon>Brucella/Ochrobactrum group</taxon>
        <taxon>Ochrobactrum</taxon>
    </lineage>
</organism>
<dbReference type="Proteomes" id="UP000246073">
    <property type="component" value="Unassembled WGS sequence"/>
</dbReference>